<dbReference type="EMBL" id="JANCYW010000011">
    <property type="protein sequence ID" value="KAK4537166.1"/>
    <property type="molecule type" value="Genomic_DNA"/>
</dbReference>
<reference evidence="3 4" key="1">
    <citation type="submission" date="2022-07" db="EMBL/GenBank/DDBJ databases">
        <title>Genome-wide signatures of adaptation to extreme environments.</title>
        <authorList>
            <person name="Cho C.H."/>
            <person name="Yoon H.S."/>
        </authorList>
    </citation>
    <scope>NUCLEOTIDE SEQUENCE [LARGE SCALE GENOMIC DNA]</scope>
    <source>
        <strain evidence="3 4">DBV 063 E5</strain>
    </source>
</reference>
<sequence length="453" mass="50521">MHTEVSGSCTGNSNVSSAFAVPVVVGDTSFTRRRQSRTLERPARSSSEARPAAAAAAGTESRRHRLVRAPEVRAPNHVQVGAPLARSRSEFPAPPRSTSEPDMVALSCAMCGEQTPRAEREDVVGDTLKTARSAEVNGLGAERAQPDPLGGLRSRLLPYVVLNDEDALLQALRKLERPHHPSAVMPRVGKSAAIDTEELDGALRFQLRRLLAEYLSQDGRSVDYRSLSASTEFADFLKHTASLRHVNVFAMNTQRRLAFFLNTYNVLLIHAVAVLGKPQNFLGRFRFYCTAAYRIGGYVYSLNDIENGVLRGNRPAPYPFARKPFREDGRDGRARAVIAGGEPLIHFGLNCGARSCPPIRYYNEENVEEALQQSASSFIRDNVVVFDDGRVQLSRIFLWYAPDFGDDVVSWLLTHWPDDTPQDLETRRQLEHRAQSGRLRLTYAPYDWSWNQA</sequence>
<dbReference type="AlphaFoldDB" id="A0AAV9IYF5"/>
<proteinExistence type="predicted"/>
<organism evidence="3 4">
    <name type="scientific">Cyanidium caldarium</name>
    <name type="common">Red alga</name>
    <dbReference type="NCBI Taxonomy" id="2771"/>
    <lineage>
        <taxon>Eukaryota</taxon>
        <taxon>Rhodophyta</taxon>
        <taxon>Bangiophyceae</taxon>
        <taxon>Cyanidiales</taxon>
        <taxon>Cyanidiaceae</taxon>
        <taxon>Cyanidium</taxon>
    </lineage>
</organism>
<dbReference type="Proteomes" id="UP001301350">
    <property type="component" value="Unassembled WGS sequence"/>
</dbReference>
<dbReference type="PANTHER" id="PTHR46361">
    <property type="entry name" value="ELECTRON CARRIER/ PROTEIN DISULFIDE OXIDOREDUCTASE"/>
    <property type="match status" value="1"/>
</dbReference>
<dbReference type="InterPro" id="IPR006869">
    <property type="entry name" value="DUF547"/>
</dbReference>
<evidence type="ECO:0000313" key="3">
    <source>
        <dbReference type="EMBL" id="KAK4537166.1"/>
    </source>
</evidence>
<keyword evidence="4" id="KW-1185">Reference proteome</keyword>
<feature type="region of interest" description="Disordered" evidence="1">
    <location>
        <begin position="27"/>
        <end position="69"/>
    </location>
</feature>
<protein>
    <recommendedName>
        <fullName evidence="2">DUF547 domain-containing protein</fullName>
    </recommendedName>
</protein>
<accession>A0AAV9IYF5</accession>
<gene>
    <name evidence="3" type="ORF">CDCA_CDCA11G3191</name>
</gene>
<evidence type="ECO:0000313" key="4">
    <source>
        <dbReference type="Proteomes" id="UP001301350"/>
    </source>
</evidence>
<dbReference type="Pfam" id="PF04784">
    <property type="entry name" value="DUF547"/>
    <property type="match status" value="1"/>
</dbReference>
<dbReference type="PANTHER" id="PTHR46361:SF3">
    <property type="entry name" value="ELECTRON CARRIER_ PROTEIN DISULFIDE OXIDOREDUCTASE"/>
    <property type="match status" value="1"/>
</dbReference>
<evidence type="ECO:0000256" key="1">
    <source>
        <dbReference type="SAM" id="MobiDB-lite"/>
    </source>
</evidence>
<feature type="domain" description="DUF547" evidence="2">
    <location>
        <begin position="251"/>
        <end position="379"/>
    </location>
</feature>
<comment type="caution">
    <text evidence="3">The sequence shown here is derived from an EMBL/GenBank/DDBJ whole genome shotgun (WGS) entry which is preliminary data.</text>
</comment>
<name>A0AAV9IYF5_CYACA</name>
<evidence type="ECO:0000259" key="2">
    <source>
        <dbReference type="Pfam" id="PF04784"/>
    </source>
</evidence>
<feature type="compositionally biased region" description="Low complexity" evidence="1">
    <location>
        <begin position="44"/>
        <end position="57"/>
    </location>
</feature>